<dbReference type="OMA" id="MTHFEIT"/>
<gene>
    <name evidence="1" type="ORF">DOTSEDRAFT_73154</name>
</gene>
<dbReference type="AlphaFoldDB" id="N1PL16"/>
<dbReference type="SUPFAM" id="SSF54506">
    <property type="entry name" value="Diaminopimelate epimerase-like"/>
    <property type="match status" value="1"/>
</dbReference>
<organism evidence="1 2">
    <name type="scientific">Dothistroma septosporum (strain NZE10 / CBS 128990)</name>
    <name type="common">Red band needle blight fungus</name>
    <name type="synonym">Mycosphaerella pini</name>
    <dbReference type="NCBI Taxonomy" id="675120"/>
    <lineage>
        <taxon>Eukaryota</taxon>
        <taxon>Fungi</taxon>
        <taxon>Dikarya</taxon>
        <taxon>Ascomycota</taxon>
        <taxon>Pezizomycotina</taxon>
        <taxon>Dothideomycetes</taxon>
        <taxon>Dothideomycetidae</taxon>
        <taxon>Mycosphaerellales</taxon>
        <taxon>Mycosphaerellaceae</taxon>
        <taxon>Dothistroma</taxon>
    </lineage>
</organism>
<reference evidence="1 2" key="2">
    <citation type="journal article" date="2012" name="PLoS Pathog.">
        <title>Diverse lifestyles and strategies of plant pathogenesis encoded in the genomes of eighteen Dothideomycetes fungi.</title>
        <authorList>
            <person name="Ohm R.A."/>
            <person name="Feau N."/>
            <person name="Henrissat B."/>
            <person name="Schoch C.L."/>
            <person name="Horwitz B.A."/>
            <person name="Barry K.W."/>
            <person name="Condon B.J."/>
            <person name="Copeland A.C."/>
            <person name="Dhillon B."/>
            <person name="Glaser F."/>
            <person name="Hesse C.N."/>
            <person name="Kosti I."/>
            <person name="LaButti K."/>
            <person name="Lindquist E.A."/>
            <person name="Lucas S."/>
            <person name="Salamov A.A."/>
            <person name="Bradshaw R.E."/>
            <person name="Ciuffetti L."/>
            <person name="Hamelin R.C."/>
            <person name="Kema G.H.J."/>
            <person name="Lawrence C."/>
            <person name="Scott J.A."/>
            <person name="Spatafora J.W."/>
            <person name="Turgeon B.G."/>
            <person name="de Wit P.J.G.M."/>
            <person name="Zhong S."/>
            <person name="Goodwin S.B."/>
            <person name="Grigoriev I.V."/>
        </authorList>
    </citation>
    <scope>NUCLEOTIDE SEQUENCE [LARGE SCALE GENOMIC DNA]</scope>
    <source>
        <strain evidence="2">NZE10 / CBS 128990</strain>
    </source>
</reference>
<protein>
    <recommendedName>
        <fullName evidence="3">PhzF family phenazine biosynthesis protein</fullName>
    </recommendedName>
</protein>
<accession>N1PL16</accession>
<reference evidence="2" key="1">
    <citation type="journal article" date="2012" name="PLoS Genet.">
        <title>The genomes of the fungal plant pathogens Cladosporium fulvum and Dothistroma septosporum reveal adaptation to different hosts and lifestyles but also signatures of common ancestry.</title>
        <authorList>
            <person name="de Wit P.J.G.M."/>
            <person name="van der Burgt A."/>
            <person name="Oekmen B."/>
            <person name="Stergiopoulos I."/>
            <person name="Abd-Elsalam K.A."/>
            <person name="Aerts A.L."/>
            <person name="Bahkali A.H."/>
            <person name="Beenen H.G."/>
            <person name="Chettri P."/>
            <person name="Cox M.P."/>
            <person name="Datema E."/>
            <person name="de Vries R.P."/>
            <person name="Dhillon B."/>
            <person name="Ganley A.R."/>
            <person name="Griffiths S.A."/>
            <person name="Guo Y."/>
            <person name="Hamelin R.C."/>
            <person name="Henrissat B."/>
            <person name="Kabir M.S."/>
            <person name="Jashni M.K."/>
            <person name="Kema G."/>
            <person name="Klaubauf S."/>
            <person name="Lapidus A."/>
            <person name="Levasseur A."/>
            <person name="Lindquist E."/>
            <person name="Mehrabi R."/>
            <person name="Ohm R.A."/>
            <person name="Owen T.J."/>
            <person name="Salamov A."/>
            <person name="Schwelm A."/>
            <person name="Schijlen E."/>
            <person name="Sun H."/>
            <person name="van den Burg H.A."/>
            <person name="van Ham R.C.H.J."/>
            <person name="Zhang S."/>
            <person name="Goodwin S.B."/>
            <person name="Grigoriev I.V."/>
            <person name="Collemare J."/>
            <person name="Bradshaw R.E."/>
        </authorList>
    </citation>
    <scope>NUCLEOTIDE SEQUENCE [LARGE SCALE GENOMIC DNA]</scope>
    <source>
        <strain evidence="2">NZE10 / CBS 128990</strain>
    </source>
</reference>
<proteinExistence type="predicted"/>
<dbReference type="HOGENOM" id="CLU_153351_0_0_1"/>
<sequence length="140" mass="15293">MNFITVELPDLESLAKVTSSSKPAPKLDEYDGWNVGFSGSYFYVLAEPGLDTSKVNLQSRMIEGSFEDPATGSAACALTCYLALKRAKHRMTHFEITQGLEMGRRSEIGVTITLTKDLKSVERVELSGSAVKVTEGQIEV</sequence>
<dbReference type="EMBL" id="KB446541">
    <property type="protein sequence ID" value="EME42235.1"/>
    <property type="molecule type" value="Genomic_DNA"/>
</dbReference>
<dbReference type="Gene3D" id="3.10.310.10">
    <property type="entry name" value="Diaminopimelate Epimerase, Chain A, domain 1"/>
    <property type="match status" value="1"/>
</dbReference>
<name>N1PL16_DOTSN</name>
<evidence type="ECO:0000313" key="2">
    <source>
        <dbReference type="Proteomes" id="UP000016933"/>
    </source>
</evidence>
<keyword evidence="2" id="KW-1185">Reference proteome</keyword>
<evidence type="ECO:0000313" key="1">
    <source>
        <dbReference type="EMBL" id="EME42235.1"/>
    </source>
</evidence>
<dbReference type="Proteomes" id="UP000016933">
    <property type="component" value="Unassembled WGS sequence"/>
</dbReference>
<dbReference type="Pfam" id="PF02567">
    <property type="entry name" value="PhzC-PhzF"/>
    <property type="match status" value="1"/>
</dbReference>
<dbReference type="GO" id="GO:0005737">
    <property type="term" value="C:cytoplasm"/>
    <property type="evidence" value="ECO:0007669"/>
    <property type="project" value="TreeGrafter"/>
</dbReference>
<dbReference type="GO" id="GO:0016853">
    <property type="term" value="F:isomerase activity"/>
    <property type="evidence" value="ECO:0007669"/>
    <property type="project" value="TreeGrafter"/>
</dbReference>
<dbReference type="PANTHER" id="PTHR13774:SF32">
    <property type="entry name" value="ANTISENSE-ENHANCING SEQUENCE 1"/>
    <property type="match status" value="1"/>
</dbReference>
<dbReference type="OrthoDB" id="412383at2759"/>
<dbReference type="PANTHER" id="PTHR13774">
    <property type="entry name" value="PHENAZINE BIOSYNTHESIS PROTEIN"/>
    <property type="match status" value="1"/>
</dbReference>
<dbReference type="STRING" id="675120.N1PL16"/>
<evidence type="ECO:0008006" key="3">
    <source>
        <dbReference type="Google" id="ProtNLM"/>
    </source>
</evidence>
<dbReference type="eggNOG" id="KOG3033">
    <property type="taxonomic scope" value="Eukaryota"/>
</dbReference>
<dbReference type="InterPro" id="IPR003719">
    <property type="entry name" value="Phenazine_PhzF-like"/>
</dbReference>